<name>A0A7G6W027_9SPHN</name>
<proteinExistence type="predicted"/>
<dbReference type="EMBL" id="CP060053">
    <property type="protein sequence ID" value="QNE07342.1"/>
    <property type="molecule type" value="Genomic_DNA"/>
</dbReference>
<reference evidence="4 5" key="1">
    <citation type="submission" date="2020-08" db="EMBL/GenBank/DDBJ databases">
        <authorList>
            <person name="Liu G."/>
            <person name="Sun C."/>
        </authorList>
    </citation>
    <scope>NUCLEOTIDE SEQUENCE [LARGE SCALE GENOMIC DNA]</scope>
    <source>
        <strain evidence="4 5">OT19</strain>
        <plasmid evidence="4 5">plas1</plasmid>
    </source>
</reference>
<dbReference type="SMART" id="SM00939">
    <property type="entry name" value="PepX_C"/>
    <property type="match status" value="1"/>
</dbReference>
<dbReference type="InterPro" id="IPR000383">
    <property type="entry name" value="Xaa-Pro-like_dom"/>
</dbReference>
<dbReference type="Pfam" id="PF08530">
    <property type="entry name" value="PepX_C"/>
    <property type="match status" value="1"/>
</dbReference>
<dbReference type="NCBIfam" id="TIGR00976">
    <property type="entry name" value="CocE_NonD"/>
    <property type="match status" value="1"/>
</dbReference>
<keyword evidence="2" id="KW-0732">Signal</keyword>
<dbReference type="Gene3D" id="2.60.120.260">
    <property type="entry name" value="Galactose-binding domain-like"/>
    <property type="match status" value="1"/>
</dbReference>
<protein>
    <submittedName>
        <fullName evidence="4">CocE/NonD family hydrolase</fullName>
    </submittedName>
</protein>
<dbReference type="SUPFAM" id="SSF49785">
    <property type="entry name" value="Galactose-binding domain-like"/>
    <property type="match status" value="1"/>
</dbReference>
<keyword evidence="1 4" id="KW-0378">Hydrolase</keyword>
<gene>
    <name evidence="4" type="ORF">H4O24_15700</name>
</gene>
<dbReference type="InterPro" id="IPR008979">
    <property type="entry name" value="Galactose-bd-like_sf"/>
</dbReference>
<evidence type="ECO:0000256" key="2">
    <source>
        <dbReference type="SAM" id="SignalP"/>
    </source>
</evidence>
<evidence type="ECO:0000313" key="5">
    <source>
        <dbReference type="Proteomes" id="UP000515297"/>
    </source>
</evidence>
<accession>A0A7G6W027</accession>
<sequence>MRITGAARAAVLALSVSACAPASLPAGSAAPVPAAQAESAPFPDAVRTSLYVPVRDGTRLAVNIYRPSHGDTPAAERLPGIFVATPYRARFRNEDGEIVELAADDRLALQTLLKAGYVVAVADIRGKGASFGTRRGFQDRTEAMDSRDLIEWLARQDYTTGRIGMVGCSYLGGTAFQAATAAPPSLKAVFVGSSDLDKYSFVRRGGITAQFNTRPDEPLEVDLASIPVDGDTDGSQLNAAVAQHAGNTPMGALWYGMPYRDSVSEFTGNRFWDEVAVYSKLDAIRKAGIATYFWGNWHDEPTAQTILSAANMPDSKLLVGPGDHCVPPPGFAFAEEIRRFFDHHLKGIDDGITRDPRAKFMVEGAGWMQSDLLPGEFASAVPFYLAGGKSGTAGSVNDGTLLASPGAAGSDRFTVDYDVTGGEYFAFWAAPMDEHGLSYTAAPLDAPMTLVGYPVVHATVSSSTPDANVFVYLDQVDPSGKAEVISFGRLALSHRKTADAPFETMGLPWHSGLEADVAPLPPGQRADLAIDLTPVSRVVPAGHRLRVTITGADPRQRNLSDIRQDPAPVLTVWRGGDAGSARIELPVAKPGAMEPLD</sequence>
<organism evidence="4 5">
    <name type="scientific">Croceicoccus marinus</name>
    <dbReference type="NCBI Taxonomy" id="450378"/>
    <lineage>
        <taxon>Bacteria</taxon>
        <taxon>Pseudomonadati</taxon>
        <taxon>Pseudomonadota</taxon>
        <taxon>Alphaproteobacteria</taxon>
        <taxon>Sphingomonadales</taxon>
        <taxon>Erythrobacteraceae</taxon>
        <taxon>Croceicoccus</taxon>
    </lineage>
</organism>
<dbReference type="SUPFAM" id="SSF53474">
    <property type="entry name" value="alpha/beta-Hydrolases"/>
    <property type="match status" value="1"/>
</dbReference>
<geneLocation type="plasmid" evidence="4 5">
    <name>plas1</name>
</geneLocation>
<dbReference type="RefSeq" id="WP_083988124.1">
    <property type="nucleotide sequence ID" value="NZ_CP019603.1"/>
</dbReference>
<dbReference type="GO" id="GO:0008239">
    <property type="term" value="F:dipeptidyl-peptidase activity"/>
    <property type="evidence" value="ECO:0007669"/>
    <property type="project" value="InterPro"/>
</dbReference>
<dbReference type="PROSITE" id="PS51257">
    <property type="entry name" value="PROKAR_LIPOPROTEIN"/>
    <property type="match status" value="1"/>
</dbReference>
<keyword evidence="4" id="KW-0614">Plasmid</keyword>
<feature type="signal peptide" evidence="2">
    <location>
        <begin position="1"/>
        <end position="22"/>
    </location>
</feature>
<dbReference type="Pfam" id="PF02129">
    <property type="entry name" value="Peptidase_S15"/>
    <property type="match status" value="1"/>
</dbReference>
<feature type="domain" description="Xaa-Pro dipeptidyl-peptidase C-terminal" evidence="3">
    <location>
        <begin position="338"/>
        <end position="583"/>
    </location>
</feature>
<dbReference type="AlphaFoldDB" id="A0A7G6W027"/>
<evidence type="ECO:0000256" key="1">
    <source>
        <dbReference type="ARBA" id="ARBA00022801"/>
    </source>
</evidence>
<dbReference type="Proteomes" id="UP000515297">
    <property type="component" value="Plasmid plas1"/>
</dbReference>
<evidence type="ECO:0000313" key="4">
    <source>
        <dbReference type="EMBL" id="QNE07342.1"/>
    </source>
</evidence>
<dbReference type="InterPro" id="IPR005674">
    <property type="entry name" value="CocE/Ser_esterase"/>
</dbReference>
<dbReference type="InterPro" id="IPR013736">
    <property type="entry name" value="Xaa-Pro_dipept_C"/>
</dbReference>
<dbReference type="Gene3D" id="3.40.50.1820">
    <property type="entry name" value="alpha/beta hydrolase"/>
    <property type="match status" value="1"/>
</dbReference>
<evidence type="ECO:0000259" key="3">
    <source>
        <dbReference type="SMART" id="SM00939"/>
    </source>
</evidence>
<feature type="chain" id="PRO_5028836606" evidence="2">
    <location>
        <begin position="23"/>
        <end position="597"/>
    </location>
</feature>
<dbReference type="InterPro" id="IPR029058">
    <property type="entry name" value="AB_hydrolase_fold"/>
</dbReference>
<dbReference type="Gene3D" id="1.10.3020.10">
    <property type="entry name" value="alpha-amino acid ester hydrolase ( Helical cap domain)"/>
    <property type="match status" value="1"/>
</dbReference>
<dbReference type="OrthoDB" id="9806163at2"/>